<protein>
    <submittedName>
        <fullName evidence="2">Metal-dependent hydrolase</fullName>
    </submittedName>
</protein>
<dbReference type="RefSeq" id="WP_342808433.1">
    <property type="nucleotide sequence ID" value="NZ_JAOPJZ010000005.1"/>
</dbReference>
<dbReference type="InterPro" id="IPR007404">
    <property type="entry name" value="YdjM-like"/>
</dbReference>
<feature type="transmembrane region" description="Helical" evidence="1">
    <location>
        <begin position="12"/>
        <end position="40"/>
    </location>
</feature>
<feature type="transmembrane region" description="Helical" evidence="1">
    <location>
        <begin position="139"/>
        <end position="162"/>
    </location>
</feature>
<accession>A0AAP2Z7J7</accession>
<comment type="caution">
    <text evidence="2">The sequence shown here is derived from an EMBL/GenBank/DDBJ whole genome shotgun (WGS) entry which is preliminary data.</text>
</comment>
<gene>
    <name evidence="2" type="ORF">OB919_08865</name>
</gene>
<feature type="transmembrane region" description="Helical" evidence="1">
    <location>
        <begin position="61"/>
        <end position="80"/>
    </location>
</feature>
<dbReference type="GO" id="GO:0016787">
    <property type="term" value="F:hydrolase activity"/>
    <property type="evidence" value="ECO:0007669"/>
    <property type="project" value="UniProtKB-KW"/>
</dbReference>
<keyword evidence="2" id="KW-0378">Hydrolase</keyword>
<evidence type="ECO:0000256" key="1">
    <source>
        <dbReference type="SAM" id="Phobius"/>
    </source>
</evidence>
<evidence type="ECO:0000313" key="2">
    <source>
        <dbReference type="EMBL" id="MCU4752092.1"/>
    </source>
</evidence>
<dbReference type="Proteomes" id="UP001321047">
    <property type="component" value="Unassembled WGS sequence"/>
</dbReference>
<reference evidence="2 3" key="1">
    <citation type="submission" date="2022-09" db="EMBL/GenBank/DDBJ databases">
        <title>Enrichment on poylsaccharides allowed isolation of novel metabolic and taxonomic groups of Haloarchaea.</title>
        <authorList>
            <person name="Sorokin D.Y."/>
            <person name="Elcheninov A.G."/>
            <person name="Khizhniak T.V."/>
            <person name="Kolganova T.V."/>
            <person name="Kublanov I.V."/>
        </authorList>
    </citation>
    <scope>NUCLEOTIDE SEQUENCE [LARGE SCALE GENOMIC DNA]</scope>
    <source>
        <strain evidence="2 3">AArc-curdl1</strain>
    </source>
</reference>
<proteinExistence type="predicted"/>
<dbReference type="AlphaFoldDB" id="A0AAP2Z7J7"/>
<keyword evidence="1" id="KW-1133">Transmembrane helix</keyword>
<evidence type="ECO:0000313" key="3">
    <source>
        <dbReference type="Proteomes" id="UP001321047"/>
    </source>
</evidence>
<dbReference type="Pfam" id="PF04307">
    <property type="entry name" value="YdjM"/>
    <property type="match status" value="1"/>
</dbReference>
<feature type="transmembrane region" description="Helical" evidence="1">
    <location>
        <begin position="92"/>
        <end position="118"/>
    </location>
</feature>
<keyword evidence="1" id="KW-0472">Membrane</keyword>
<organism evidence="2 3">
    <name type="scientific">Natronosalvus hydrolyticus</name>
    <dbReference type="NCBI Taxonomy" id="2979988"/>
    <lineage>
        <taxon>Archaea</taxon>
        <taxon>Methanobacteriati</taxon>
        <taxon>Methanobacteriota</taxon>
        <taxon>Stenosarchaea group</taxon>
        <taxon>Halobacteria</taxon>
        <taxon>Halobacteriales</taxon>
        <taxon>Natrialbaceae</taxon>
        <taxon>Natronosalvus</taxon>
    </lineage>
</organism>
<sequence>MYQLGHYGITMLAYAPVGASVAMAGEEVLAILGAVICLSLSTLPDADHQIPLIEHRGITHTLVFALLVGAVIGGGLYLALEVVTGAPDTTLVTFVFAVSAFAIVTHILGDALTPMGVAPLWPLTSRRFTLNVTPAKNRLANYGLFVLGVGASVLAVMTVSALG</sequence>
<name>A0AAP2Z7J7_9EURY</name>
<dbReference type="EMBL" id="JAOPJZ010000005">
    <property type="protein sequence ID" value="MCU4752092.1"/>
    <property type="molecule type" value="Genomic_DNA"/>
</dbReference>
<keyword evidence="1" id="KW-0812">Transmembrane</keyword>
<keyword evidence="3" id="KW-1185">Reference proteome</keyword>